<dbReference type="PANTHER" id="PTHR37538">
    <property type="entry name" value="BTB DOMAIN-CONTAINING PROTEIN"/>
    <property type="match status" value="1"/>
</dbReference>
<evidence type="ECO:0008006" key="4">
    <source>
        <dbReference type="Google" id="ProtNLM"/>
    </source>
</evidence>
<feature type="compositionally biased region" description="Basic and acidic residues" evidence="1">
    <location>
        <begin position="314"/>
        <end position="331"/>
    </location>
</feature>
<comment type="caution">
    <text evidence="2">The sequence shown here is derived from an EMBL/GenBank/DDBJ whole genome shotgun (WGS) entry which is preliminary data.</text>
</comment>
<feature type="compositionally biased region" description="Polar residues" evidence="1">
    <location>
        <begin position="296"/>
        <end position="313"/>
    </location>
</feature>
<protein>
    <recommendedName>
        <fullName evidence="4">BTB domain-containing protein</fullName>
    </recommendedName>
</protein>
<dbReference type="HOGENOM" id="CLU_731704_0_0_1"/>
<keyword evidence="3" id="KW-1185">Reference proteome</keyword>
<accession>G9NBT1</accession>
<proteinExistence type="predicted"/>
<sequence>MTMLITEAVPILSNDLDSTRLEVSPYAAPSVALQLKDASRLYVPAHLLWGVPELPASGEDGVYHLDIPHDVAHILVHYLFTNTYQCLKPKGSSLSEKLIAEFSTSIRVYTAARKYKLPVLEELTRAEIIRLGSGFGIPLVFDLIQEAYPNPNSDDTWLCQYLKSRLKILFTDPRELLEWDPTVQQKATTISDILLKNMLELLQENMSLTHRPINGIHETSQATLLKADSIPTESIEPLKSAEPDAIEINTDQNPVSNDIEMKMNDNNTGKNGIDTYKDHVNTDNDAINTAKKGIDSDNNTNLDKNDVNLANNEDNMRKNDSNTSKSDDEITRNGAHTPVSKSGSCEPETPKGDHVINGLDNGAKATEDKKDEKDFWGLSLKKKKKKKAVKGLTAESLQEGVAVKP</sequence>
<gene>
    <name evidence="2" type="ORF">TRIVIDRAFT_64907</name>
</gene>
<dbReference type="GeneID" id="25796643"/>
<dbReference type="STRING" id="413071.G9NBT1"/>
<dbReference type="EMBL" id="ABDF02000091">
    <property type="protein sequence ID" value="EHK16284.1"/>
    <property type="molecule type" value="Genomic_DNA"/>
</dbReference>
<evidence type="ECO:0000256" key="1">
    <source>
        <dbReference type="SAM" id="MobiDB-lite"/>
    </source>
</evidence>
<dbReference type="PANTHER" id="PTHR37538:SF1">
    <property type="entry name" value="BTB DOMAIN-CONTAINING PROTEIN"/>
    <property type="match status" value="1"/>
</dbReference>
<evidence type="ECO:0000313" key="2">
    <source>
        <dbReference type="EMBL" id="EHK16284.1"/>
    </source>
</evidence>
<dbReference type="eggNOG" id="ENOG502S9TE">
    <property type="taxonomic scope" value="Eukaryota"/>
</dbReference>
<dbReference type="AlphaFoldDB" id="G9NBT1"/>
<feature type="region of interest" description="Disordered" evidence="1">
    <location>
        <begin position="289"/>
        <end position="372"/>
    </location>
</feature>
<dbReference type="VEuPathDB" id="FungiDB:TRIVIDRAFT_64907"/>
<dbReference type="OMA" id="DEKDFWG"/>
<dbReference type="OrthoDB" id="3594103at2759"/>
<evidence type="ECO:0000313" key="3">
    <source>
        <dbReference type="Proteomes" id="UP000007115"/>
    </source>
</evidence>
<dbReference type="RefSeq" id="XP_013950477.1">
    <property type="nucleotide sequence ID" value="XM_014095002.1"/>
</dbReference>
<reference evidence="2 3" key="1">
    <citation type="journal article" date="2011" name="Genome Biol.">
        <title>Comparative genome sequence analysis underscores mycoparasitism as the ancestral life style of Trichoderma.</title>
        <authorList>
            <person name="Kubicek C.P."/>
            <person name="Herrera-Estrella A."/>
            <person name="Seidl-Seiboth V."/>
            <person name="Martinez D.A."/>
            <person name="Druzhinina I.S."/>
            <person name="Thon M."/>
            <person name="Zeilinger S."/>
            <person name="Casas-Flores S."/>
            <person name="Horwitz B.A."/>
            <person name="Mukherjee P.K."/>
            <person name="Mukherjee M."/>
            <person name="Kredics L."/>
            <person name="Alcaraz L.D."/>
            <person name="Aerts A."/>
            <person name="Antal Z."/>
            <person name="Atanasova L."/>
            <person name="Cervantes-Badillo M.G."/>
            <person name="Challacombe J."/>
            <person name="Chertkov O."/>
            <person name="McCluskey K."/>
            <person name="Coulpier F."/>
            <person name="Deshpande N."/>
            <person name="von Doehren H."/>
            <person name="Ebbole D.J."/>
            <person name="Esquivel-Naranjo E.U."/>
            <person name="Fekete E."/>
            <person name="Flipphi M."/>
            <person name="Glaser F."/>
            <person name="Gomez-Rodriguez E.Y."/>
            <person name="Gruber S."/>
            <person name="Han C."/>
            <person name="Henrissat B."/>
            <person name="Hermosa R."/>
            <person name="Hernandez-Onate M."/>
            <person name="Karaffa L."/>
            <person name="Kosti I."/>
            <person name="Le Crom S."/>
            <person name="Lindquist E."/>
            <person name="Lucas S."/>
            <person name="Luebeck M."/>
            <person name="Luebeck P.S."/>
            <person name="Margeot A."/>
            <person name="Metz B."/>
            <person name="Misra M."/>
            <person name="Nevalainen H."/>
            <person name="Omann M."/>
            <person name="Packer N."/>
            <person name="Perrone G."/>
            <person name="Uresti-Rivera E.E."/>
            <person name="Salamov A."/>
            <person name="Schmoll M."/>
            <person name="Seiboth B."/>
            <person name="Shapiro H."/>
            <person name="Sukno S."/>
            <person name="Tamayo-Ramos J.A."/>
            <person name="Tisch D."/>
            <person name="Wiest A."/>
            <person name="Wilkinson H.H."/>
            <person name="Zhang M."/>
            <person name="Coutinho P.M."/>
            <person name="Kenerley C.M."/>
            <person name="Monte E."/>
            <person name="Baker S.E."/>
            <person name="Grigoriev I.V."/>
        </authorList>
    </citation>
    <scope>NUCLEOTIDE SEQUENCE [LARGE SCALE GENOMIC DNA]</scope>
    <source>
        <strain evidence="3">Gv29-8 / FGSC 10586</strain>
    </source>
</reference>
<dbReference type="InParanoid" id="G9NBT1"/>
<organism evidence="2 3">
    <name type="scientific">Hypocrea virens (strain Gv29-8 / FGSC 10586)</name>
    <name type="common">Gliocladium virens</name>
    <name type="synonym">Trichoderma virens</name>
    <dbReference type="NCBI Taxonomy" id="413071"/>
    <lineage>
        <taxon>Eukaryota</taxon>
        <taxon>Fungi</taxon>
        <taxon>Dikarya</taxon>
        <taxon>Ascomycota</taxon>
        <taxon>Pezizomycotina</taxon>
        <taxon>Sordariomycetes</taxon>
        <taxon>Hypocreomycetidae</taxon>
        <taxon>Hypocreales</taxon>
        <taxon>Hypocreaceae</taxon>
        <taxon>Trichoderma</taxon>
    </lineage>
</organism>
<dbReference type="Proteomes" id="UP000007115">
    <property type="component" value="Unassembled WGS sequence"/>
</dbReference>
<name>G9NBT1_HYPVG</name>